<name>A0A382RJB5_9ZZZZ</name>
<accession>A0A382RJB5</accession>
<dbReference type="AlphaFoldDB" id="A0A382RJB5"/>
<reference evidence="1" key="1">
    <citation type="submission" date="2018-05" db="EMBL/GenBank/DDBJ databases">
        <authorList>
            <person name="Lanie J.A."/>
            <person name="Ng W.-L."/>
            <person name="Kazmierczak K.M."/>
            <person name="Andrzejewski T.M."/>
            <person name="Davidsen T.M."/>
            <person name="Wayne K.J."/>
            <person name="Tettelin H."/>
            <person name="Glass J.I."/>
            <person name="Rusch D."/>
            <person name="Podicherti R."/>
            <person name="Tsui H.-C.T."/>
            <person name="Winkler M.E."/>
        </authorList>
    </citation>
    <scope>NUCLEOTIDE SEQUENCE</scope>
</reference>
<feature type="non-terminal residue" evidence="1">
    <location>
        <position position="25"/>
    </location>
</feature>
<protein>
    <submittedName>
        <fullName evidence="1">Uncharacterized protein</fullName>
    </submittedName>
</protein>
<proteinExistence type="predicted"/>
<dbReference type="EMBL" id="UINC01122158">
    <property type="protein sequence ID" value="SVC97794.1"/>
    <property type="molecule type" value="Genomic_DNA"/>
</dbReference>
<sequence>MNKELQIKSSTEKNEEYIQKLAPFL</sequence>
<gene>
    <name evidence="1" type="ORF">METZ01_LOCUS350648</name>
</gene>
<organism evidence="1">
    <name type="scientific">marine metagenome</name>
    <dbReference type="NCBI Taxonomy" id="408172"/>
    <lineage>
        <taxon>unclassified sequences</taxon>
        <taxon>metagenomes</taxon>
        <taxon>ecological metagenomes</taxon>
    </lineage>
</organism>
<evidence type="ECO:0000313" key="1">
    <source>
        <dbReference type="EMBL" id="SVC97794.1"/>
    </source>
</evidence>